<feature type="transmembrane region" description="Helical" evidence="5">
    <location>
        <begin position="101"/>
        <end position="122"/>
    </location>
</feature>
<dbReference type="PANTHER" id="PTHR23507:SF39">
    <property type="entry name" value="GH23453P-RELATED"/>
    <property type="match status" value="1"/>
</dbReference>
<gene>
    <name evidence="7" type="ORF">GWI33_016735</name>
</gene>
<dbReference type="SUPFAM" id="SSF103473">
    <property type="entry name" value="MFS general substrate transporter"/>
    <property type="match status" value="1"/>
</dbReference>
<evidence type="ECO:0000313" key="8">
    <source>
        <dbReference type="Proteomes" id="UP000625711"/>
    </source>
</evidence>
<dbReference type="InterPro" id="IPR011701">
    <property type="entry name" value="MFS"/>
</dbReference>
<comment type="subcellular location">
    <subcellularLocation>
        <location evidence="1">Membrane</location>
        <topology evidence="1">Multi-pass membrane protein</topology>
    </subcellularLocation>
</comment>
<dbReference type="InterPro" id="IPR036259">
    <property type="entry name" value="MFS_trans_sf"/>
</dbReference>
<reference evidence="7" key="1">
    <citation type="submission" date="2020-08" db="EMBL/GenBank/DDBJ databases">
        <title>Genome sequencing and assembly of the red palm weevil Rhynchophorus ferrugineus.</title>
        <authorList>
            <person name="Dias G.B."/>
            <person name="Bergman C.M."/>
            <person name="Manee M."/>
        </authorList>
    </citation>
    <scope>NUCLEOTIDE SEQUENCE</scope>
    <source>
        <strain evidence="7">AA-2017</strain>
        <tissue evidence="7">Whole larva</tissue>
    </source>
</reference>
<feature type="transmembrane region" description="Helical" evidence="5">
    <location>
        <begin position="301"/>
        <end position="319"/>
    </location>
</feature>
<evidence type="ECO:0000256" key="4">
    <source>
        <dbReference type="ARBA" id="ARBA00023136"/>
    </source>
</evidence>
<sequence>MAFKFTVEVPLFLAFFGFLLTDNLNTNLMIFRTCYVSLGLDKANCSLLGIVSNETTKELEKVVQPKADIILMTKTCIDSVFGALMCLFVGAWSDRFGRKPVIVINLIGQSVMMWVMTVFAALDNASPWYMLICSVPVILTGGGASFLTVLLAYVSDTSSAENRGLRMGIFEATMAAAVLLGNMSSSYLLKATNYEVVYLVATLSLFLALLYTIFWIPESLQSLETENKIRGFFQTRNITGMFSTTFRQRPGYDRAIILLLFQWSFLRYNWYSSATNILWITGGFLMVYIIHHRLKIQESPLVTLGFLSLTAAALIQELANVDWLIYLAAVVRFPSSCLTPMVRSMLSKLVDGNEAAKIFAVFSVTSNLLGLVGAPVYVNVYNATVKHNPSLFNFITVGADGFSTLCLFAAILLLRSTRVVSYSTLSENDPSSSTEIHE</sequence>
<feature type="transmembrane region" description="Helical" evidence="5">
    <location>
        <begin position="165"/>
        <end position="184"/>
    </location>
</feature>
<protein>
    <recommendedName>
        <fullName evidence="6">Major facilitator superfamily (MFS) profile domain-containing protein</fullName>
    </recommendedName>
</protein>
<dbReference type="InterPro" id="IPR020846">
    <property type="entry name" value="MFS_dom"/>
</dbReference>
<comment type="caution">
    <text evidence="7">The sequence shown here is derived from an EMBL/GenBank/DDBJ whole genome shotgun (WGS) entry which is preliminary data.</text>
</comment>
<feature type="transmembrane region" description="Helical" evidence="5">
    <location>
        <begin position="69"/>
        <end position="89"/>
    </location>
</feature>
<evidence type="ECO:0000259" key="6">
    <source>
        <dbReference type="PROSITE" id="PS50850"/>
    </source>
</evidence>
<accession>A0A834M4P1</accession>
<evidence type="ECO:0000256" key="5">
    <source>
        <dbReference type="SAM" id="Phobius"/>
    </source>
</evidence>
<evidence type="ECO:0000256" key="2">
    <source>
        <dbReference type="ARBA" id="ARBA00022692"/>
    </source>
</evidence>
<feature type="transmembrane region" description="Helical" evidence="5">
    <location>
        <begin position="390"/>
        <end position="414"/>
    </location>
</feature>
<evidence type="ECO:0000313" key="7">
    <source>
        <dbReference type="EMBL" id="KAF7270268.1"/>
    </source>
</evidence>
<feature type="domain" description="Major facilitator superfamily (MFS) profile" evidence="6">
    <location>
        <begin position="1"/>
        <end position="220"/>
    </location>
</feature>
<evidence type="ECO:0000256" key="3">
    <source>
        <dbReference type="ARBA" id="ARBA00022989"/>
    </source>
</evidence>
<organism evidence="7 8">
    <name type="scientific">Rhynchophorus ferrugineus</name>
    <name type="common">Red palm weevil</name>
    <name type="synonym">Curculio ferrugineus</name>
    <dbReference type="NCBI Taxonomy" id="354439"/>
    <lineage>
        <taxon>Eukaryota</taxon>
        <taxon>Metazoa</taxon>
        <taxon>Ecdysozoa</taxon>
        <taxon>Arthropoda</taxon>
        <taxon>Hexapoda</taxon>
        <taxon>Insecta</taxon>
        <taxon>Pterygota</taxon>
        <taxon>Neoptera</taxon>
        <taxon>Endopterygota</taxon>
        <taxon>Coleoptera</taxon>
        <taxon>Polyphaga</taxon>
        <taxon>Cucujiformia</taxon>
        <taxon>Curculionidae</taxon>
        <taxon>Dryophthorinae</taxon>
        <taxon>Rhynchophorus</taxon>
    </lineage>
</organism>
<keyword evidence="4 5" id="KW-0472">Membrane</keyword>
<feature type="transmembrane region" description="Helical" evidence="5">
    <location>
        <begin position="196"/>
        <end position="216"/>
    </location>
</feature>
<dbReference type="EMBL" id="JAACXV010014117">
    <property type="protein sequence ID" value="KAF7270268.1"/>
    <property type="molecule type" value="Genomic_DNA"/>
</dbReference>
<dbReference type="Gene3D" id="1.20.1250.20">
    <property type="entry name" value="MFS general substrate transporter like domains"/>
    <property type="match status" value="1"/>
</dbReference>
<dbReference type="GO" id="GO:0016020">
    <property type="term" value="C:membrane"/>
    <property type="evidence" value="ECO:0007669"/>
    <property type="project" value="UniProtKB-SubCell"/>
</dbReference>
<dbReference type="PANTHER" id="PTHR23507">
    <property type="entry name" value="ZGC:174356"/>
    <property type="match status" value="1"/>
</dbReference>
<dbReference type="Proteomes" id="UP000625711">
    <property type="component" value="Unassembled WGS sequence"/>
</dbReference>
<name>A0A834M4P1_RHYFE</name>
<feature type="transmembrane region" description="Helical" evidence="5">
    <location>
        <begin position="128"/>
        <end position="153"/>
    </location>
</feature>
<dbReference type="AlphaFoldDB" id="A0A834M4P1"/>
<feature type="transmembrane region" description="Helical" evidence="5">
    <location>
        <begin position="276"/>
        <end position="294"/>
    </location>
</feature>
<evidence type="ECO:0000256" key="1">
    <source>
        <dbReference type="ARBA" id="ARBA00004141"/>
    </source>
</evidence>
<dbReference type="OrthoDB" id="430300at2759"/>
<dbReference type="PROSITE" id="PS50850">
    <property type="entry name" value="MFS"/>
    <property type="match status" value="1"/>
</dbReference>
<proteinExistence type="predicted"/>
<feature type="transmembrane region" description="Helical" evidence="5">
    <location>
        <begin position="358"/>
        <end position="378"/>
    </location>
</feature>
<dbReference type="GO" id="GO:0022857">
    <property type="term" value="F:transmembrane transporter activity"/>
    <property type="evidence" value="ECO:0007669"/>
    <property type="project" value="InterPro"/>
</dbReference>
<dbReference type="Pfam" id="PF07690">
    <property type="entry name" value="MFS_1"/>
    <property type="match status" value="1"/>
</dbReference>
<keyword evidence="8" id="KW-1185">Reference proteome</keyword>
<keyword evidence="2 5" id="KW-0812">Transmembrane</keyword>
<keyword evidence="3 5" id="KW-1133">Transmembrane helix</keyword>